<dbReference type="AlphaFoldDB" id="A0AAD9YTE4"/>
<dbReference type="Proteomes" id="UP001281614">
    <property type="component" value="Unassembled WGS sequence"/>
</dbReference>
<evidence type="ECO:0000313" key="2">
    <source>
        <dbReference type="EMBL" id="KAK2776289.1"/>
    </source>
</evidence>
<sequence length="131" mass="14265">MHKEGDKNNRYMTGTVHRVTAKYLSFLTSSPMEHTTGLEGDSGFRRPGAAAVPLKSTQERGNHPLPAQFVPSTHRGRAEEEEEGACETLGGKTMAHSNFRAAGCKCWTSLLLPPPAGAEGKETRRCFAAFF</sequence>
<accession>A0AAD9YTE4</accession>
<comment type="caution">
    <text evidence="2">The sequence shown here is derived from an EMBL/GenBank/DDBJ whole genome shotgun (WGS) entry which is preliminary data.</text>
</comment>
<reference evidence="2" key="1">
    <citation type="submission" date="2023-02" db="EMBL/GenBank/DDBJ databases">
        <title>Colletotrichum kahawae CIFC_Que2 genome sequencing and assembly.</title>
        <authorList>
            <person name="Baroncelli R."/>
        </authorList>
    </citation>
    <scope>NUCLEOTIDE SEQUENCE</scope>
    <source>
        <strain evidence="2">CIFC_Que2</strain>
    </source>
</reference>
<dbReference type="EMBL" id="VYYT01000029">
    <property type="protein sequence ID" value="KAK2776289.1"/>
    <property type="molecule type" value="Genomic_DNA"/>
</dbReference>
<proteinExistence type="predicted"/>
<gene>
    <name evidence="2" type="ORF">CKAH01_12503</name>
</gene>
<keyword evidence="3" id="KW-1185">Reference proteome</keyword>
<feature type="region of interest" description="Disordered" evidence="1">
    <location>
        <begin position="30"/>
        <end position="86"/>
    </location>
</feature>
<organism evidence="2 3">
    <name type="scientific">Colletotrichum kahawae</name>
    <name type="common">Coffee berry disease fungus</name>
    <dbReference type="NCBI Taxonomy" id="34407"/>
    <lineage>
        <taxon>Eukaryota</taxon>
        <taxon>Fungi</taxon>
        <taxon>Dikarya</taxon>
        <taxon>Ascomycota</taxon>
        <taxon>Pezizomycotina</taxon>
        <taxon>Sordariomycetes</taxon>
        <taxon>Hypocreomycetidae</taxon>
        <taxon>Glomerellales</taxon>
        <taxon>Glomerellaceae</taxon>
        <taxon>Colletotrichum</taxon>
        <taxon>Colletotrichum gloeosporioides species complex</taxon>
    </lineage>
</organism>
<evidence type="ECO:0000313" key="3">
    <source>
        <dbReference type="Proteomes" id="UP001281614"/>
    </source>
</evidence>
<protein>
    <submittedName>
        <fullName evidence="2">Uncharacterized protein</fullName>
    </submittedName>
</protein>
<name>A0AAD9YTE4_COLKA</name>
<evidence type="ECO:0000256" key="1">
    <source>
        <dbReference type="SAM" id="MobiDB-lite"/>
    </source>
</evidence>